<name>E3RMH0_PYRTT</name>
<evidence type="ECO:0000313" key="1">
    <source>
        <dbReference type="EMBL" id="EFQ93071.1"/>
    </source>
</evidence>
<protein>
    <submittedName>
        <fullName evidence="1">Uncharacterized protein</fullName>
    </submittedName>
</protein>
<dbReference type="HOGENOM" id="CLU_1349523_0_0_1"/>
<dbReference type="Proteomes" id="UP000001067">
    <property type="component" value="Unassembled WGS sequence"/>
</dbReference>
<dbReference type="KEGG" id="pte:PTT_09645"/>
<proteinExistence type="predicted"/>
<reference evidence="1 2" key="1">
    <citation type="journal article" date="2010" name="Genome Biol.">
        <title>A first genome assembly of the barley fungal pathogen Pyrenophora teres f. teres.</title>
        <authorList>
            <person name="Ellwood S.R."/>
            <person name="Liu Z."/>
            <person name="Syme R.A."/>
            <person name="Lai Z."/>
            <person name="Hane J.K."/>
            <person name="Keiper F."/>
            <person name="Moffat C.S."/>
            <person name="Oliver R.P."/>
            <person name="Friesen T.L."/>
        </authorList>
    </citation>
    <scope>NUCLEOTIDE SEQUENCE [LARGE SCALE GENOMIC DNA]</scope>
    <source>
        <strain evidence="1 2">0-1</strain>
    </source>
</reference>
<sequence length="203" mass="24386">MAQQWYRHLDTINDWKVDTIQKSKLLPTQVVEQPLNSQLPKDKEYPGFRKFLRQRPYIIRHGTYFQPIEEPTWEFEKPLFPIITPEGKTGPYYLPDPPTPPMGPHQPIMMPFSYWRGRFGGILLLSEELMTYYEFCRHNYPWPSNPRGWEDYLVGVPYKDRFWWCDYGENSERSSYFNPISRPVWDYEFAFVGNGWTPSGQRE</sequence>
<evidence type="ECO:0000313" key="2">
    <source>
        <dbReference type="Proteomes" id="UP000001067"/>
    </source>
</evidence>
<keyword evidence="2" id="KW-1185">Reference proteome</keyword>
<dbReference type="AlphaFoldDB" id="E3RMH0"/>
<gene>
    <name evidence="1" type="ORF">PTT_09645</name>
</gene>
<dbReference type="EMBL" id="GL533999">
    <property type="protein sequence ID" value="EFQ93071.1"/>
    <property type="molecule type" value="Genomic_DNA"/>
</dbReference>
<accession>E3RMH0</accession>
<organism evidence="2">
    <name type="scientific">Pyrenophora teres f. teres (strain 0-1)</name>
    <name type="common">Barley net blotch fungus</name>
    <name type="synonym">Drechslera teres f. teres</name>
    <dbReference type="NCBI Taxonomy" id="861557"/>
    <lineage>
        <taxon>Eukaryota</taxon>
        <taxon>Fungi</taxon>
        <taxon>Dikarya</taxon>
        <taxon>Ascomycota</taxon>
        <taxon>Pezizomycotina</taxon>
        <taxon>Dothideomycetes</taxon>
        <taxon>Pleosporomycetidae</taxon>
        <taxon>Pleosporales</taxon>
        <taxon>Pleosporineae</taxon>
        <taxon>Pleosporaceae</taxon>
        <taxon>Pyrenophora</taxon>
    </lineage>
</organism>
<dbReference type="OrthoDB" id="10470676at2759"/>